<dbReference type="Gene3D" id="6.10.140.340">
    <property type="match status" value="1"/>
</dbReference>
<dbReference type="GO" id="GO:0042795">
    <property type="term" value="P:snRNA transcription by RNA polymerase II"/>
    <property type="evidence" value="ECO:0007669"/>
    <property type="project" value="TreeGrafter"/>
</dbReference>
<evidence type="ECO:0000256" key="3">
    <source>
        <dbReference type="ARBA" id="ARBA00023015"/>
    </source>
</evidence>
<feature type="compositionally biased region" description="Pro residues" evidence="7">
    <location>
        <begin position="427"/>
        <end position="436"/>
    </location>
</feature>
<dbReference type="SUPFAM" id="SSF46785">
    <property type="entry name" value="Winged helix' DNA-binding domain"/>
    <property type="match status" value="1"/>
</dbReference>
<sequence length="581" mass="65650">MSALKERQCYGLSGGTLSRGANISVFHVKLTDSAARAIGSFQNGKGQSSHPTICFDGNQGRIAIPCSDKGDELRLFSFGVTNVAQDNPHGSFDCVQQLSTGSAEELSCLGVIQKKMTVKATDDSYDKARQSMAQAEEETRSRGAIVIKHGGRYQGKKVTVRAPAPALASLTKPRHSSRPLLSSTTRGVGAPKPKKGVYASNRKSTGDLQERPLRERVTHLLALRPYKRPELILRLQADGLTAGDKDMLDSVMMEVGQLNSRDNTFVLKDGLYKELQKDWPGYTSGDQQLLKRILVRRLFQPQQNLLTVPEAQVSPLRDTPNSSPAHRPKLSLPEEYTDPLASKKPRISHLSSKTASEKSRLRPSKQVAHKDITELTGTDSQKNLLDPRRLFDSLSAVCQQEAEVAKRLEPPPCAQEEPEAKAEHPPPKSARPPSPLMVPDLNRHTIKRKKSKHKHRDQCPFFPSLHRTYTGIRSHDQRQSYKQDFNREYNEYRDLHARIDGVTRQFMELDTQLKQLHHESHKYKTVHNKILQEYRKIKKSNPNYHQEKSRCEYLHNKLAHIKKLISEYDQLQLSVEHSSRN</sequence>
<dbReference type="InterPro" id="IPR042065">
    <property type="entry name" value="E3_ELL-like"/>
</dbReference>
<dbReference type="AlphaFoldDB" id="A0A671YMW7"/>
<dbReference type="GO" id="GO:0006368">
    <property type="term" value="P:transcription elongation by RNA polymerase II"/>
    <property type="evidence" value="ECO:0007669"/>
    <property type="project" value="InterPro"/>
</dbReference>
<keyword evidence="5" id="KW-0539">Nucleus</keyword>
<feature type="domain" description="OCEL" evidence="8">
    <location>
        <begin position="463"/>
        <end position="573"/>
    </location>
</feature>
<dbReference type="Gene3D" id="1.10.10.2670">
    <property type="entry name" value="E3 ubiquitin-protein ligase"/>
    <property type="match status" value="1"/>
</dbReference>
<dbReference type="PANTHER" id="PTHR23288">
    <property type="entry name" value="OCCLUDIN AND RNA POLYMERASE II ELONGATION FACTOR ELL"/>
    <property type="match status" value="1"/>
</dbReference>
<feature type="region of interest" description="Disordered" evidence="7">
    <location>
        <begin position="310"/>
        <end position="380"/>
    </location>
</feature>
<dbReference type="PROSITE" id="PS51980">
    <property type="entry name" value="OCEL"/>
    <property type="match status" value="1"/>
</dbReference>
<dbReference type="GO" id="GO:0032968">
    <property type="term" value="P:positive regulation of transcription elongation by RNA polymerase II"/>
    <property type="evidence" value="ECO:0007669"/>
    <property type="project" value="TreeGrafter"/>
</dbReference>
<protein>
    <submittedName>
        <fullName evidence="9">RNA polymerase II elongation factor ELL-like</fullName>
    </submittedName>
</protein>
<proteinExistence type="inferred from homology"/>
<evidence type="ECO:0000313" key="10">
    <source>
        <dbReference type="Proteomes" id="UP000472265"/>
    </source>
</evidence>
<dbReference type="Pfam" id="PF10390">
    <property type="entry name" value="ELL"/>
    <property type="match status" value="1"/>
</dbReference>
<evidence type="ECO:0000256" key="1">
    <source>
        <dbReference type="ARBA" id="ARBA00004123"/>
    </source>
</evidence>
<evidence type="ECO:0000256" key="5">
    <source>
        <dbReference type="ARBA" id="ARBA00023242"/>
    </source>
</evidence>
<keyword evidence="10" id="KW-1185">Reference proteome</keyword>
<reference evidence="9" key="1">
    <citation type="submission" date="2021-04" db="EMBL/GenBank/DDBJ databases">
        <authorList>
            <consortium name="Wellcome Sanger Institute Data Sharing"/>
        </authorList>
    </citation>
    <scope>NUCLEOTIDE SEQUENCE [LARGE SCALE GENOMIC DNA]</scope>
</reference>
<dbReference type="SUPFAM" id="SSF144292">
    <property type="entry name" value="occludin/ELL-like"/>
    <property type="match status" value="1"/>
</dbReference>
<dbReference type="InterPro" id="IPR036390">
    <property type="entry name" value="WH_DNA-bd_sf"/>
</dbReference>
<dbReference type="Proteomes" id="UP000472265">
    <property type="component" value="Chromosome 16"/>
</dbReference>
<evidence type="ECO:0000256" key="4">
    <source>
        <dbReference type="ARBA" id="ARBA00023163"/>
    </source>
</evidence>
<evidence type="ECO:0000256" key="7">
    <source>
        <dbReference type="SAM" id="MobiDB-lite"/>
    </source>
</evidence>
<dbReference type="GeneTree" id="ENSGT00940000155914"/>
<feature type="region of interest" description="Disordered" evidence="7">
    <location>
        <begin position="169"/>
        <end position="207"/>
    </location>
</feature>
<dbReference type="InterPro" id="IPR010844">
    <property type="entry name" value="Occludin_ELL"/>
</dbReference>
<comment type="subcellular location">
    <subcellularLocation>
        <location evidence="1">Nucleus</location>
    </subcellularLocation>
</comment>
<dbReference type="GO" id="GO:0008023">
    <property type="term" value="C:transcription elongation factor complex"/>
    <property type="evidence" value="ECO:0007669"/>
    <property type="project" value="InterPro"/>
</dbReference>
<comment type="similarity">
    <text evidence="2 6">Belongs to the ELL/occludin family.</text>
</comment>
<keyword evidence="4" id="KW-0804">Transcription</keyword>
<dbReference type="InterPro" id="IPR019464">
    <property type="entry name" value="ELL_N"/>
</dbReference>
<evidence type="ECO:0000256" key="6">
    <source>
        <dbReference type="PROSITE-ProRule" id="PRU01324"/>
    </source>
</evidence>
<dbReference type="GO" id="GO:0000987">
    <property type="term" value="F:cis-regulatory region sequence-specific DNA binding"/>
    <property type="evidence" value="ECO:0007669"/>
    <property type="project" value="TreeGrafter"/>
</dbReference>
<evidence type="ECO:0000313" key="9">
    <source>
        <dbReference type="Ensembl" id="ENSSAUP00010064138.1"/>
    </source>
</evidence>
<organism evidence="9 10">
    <name type="scientific">Sparus aurata</name>
    <name type="common">Gilthead sea bream</name>
    <dbReference type="NCBI Taxonomy" id="8175"/>
    <lineage>
        <taxon>Eukaryota</taxon>
        <taxon>Metazoa</taxon>
        <taxon>Chordata</taxon>
        <taxon>Craniata</taxon>
        <taxon>Vertebrata</taxon>
        <taxon>Euteleostomi</taxon>
        <taxon>Actinopterygii</taxon>
        <taxon>Neopterygii</taxon>
        <taxon>Teleostei</taxon>
        <taxon>Neoteleostei</taxon>
        <taxon>Acanthomorphata</taxon>
        <taxon>Eupercaria</taxon>
        <taxon>Spariformes</taxon>
        <taxon>Sparidae</taxon>
        <taxon>Sparus</taxon>
    </lineage>
</organism>
<reference evidence="9" key="2">
    <citation type="submission" date="2025-08" db="UniProtKB">
        <authorList>
            <consortium name="Ensembl"/>
        </authorList>
    </citation>
    <scope>IDENTIFICATION</scope>
</reference>
<gene>
    <name evidence="9" type="primary">LOC115566386</name>
</gene>
<accession>A0A671YMW7</accession>
<dbReference type="PANTHER" id="PTHR23288:SF9">
    <property type="entry name" value="RNA POLYMERASE II ELONGATION FACTOR ELL"/>
    <property type="match status" value="1"/>
</dbReference>
<dbReference type="Ensembl" id="ENSSAUT00010067201.1">
    <property type="protein sequence ID" value="ENSSAUP00010064138.1"/>
    <property type="gene ID" value="ENSSAUG00010025743.1"/>
</dbReference>
<name>A0A671YMW7_SPAAU</name>
<evidence type="ECO:0000256" key="2">
    <source>
        <dbReference type="ARBA" id="ARBA00009171"/>
    </source>
</evidence>
<feature type="region of interest" description="Disordered" evidence="7">
    <location>
        <begin position="403"/>
        <end position="440"/>
    </location>
</feature>
<keyword evidence="3" id="KW-0805">Transcription regulation</keyword>
<evidence type="ECO:0000259" key="8">
    <source>
        <dbReference type="PROSITE" id="PS51980"/>
    </source>
</evidence>
<dbReference type="InterPro" id="IPR031176">
    <property type="entry name" value="ELL/occludin"/>
</dbReference>
<dbReference type="Pfam" id="PF07303">
    <property type="entry name" value="Occludin_ELL"/>
    <property type="match status" value="1"/>
</dbReference>
<reference evidence="9" key="3">
    <citation type="submission" date="2025-09" db="UniProtKB">
        <authorList>
            <consortium name="Ensembl"/>
        </authorList>
    </citation>
    <scope>IDENTIFICATION</scope>
</reference>